<dbReference type="HOGENOM" id="CLU_2262585_0_0_12"/>
<organism evidence="2 3">
    <name type="scientific">Treponema primitia (strain ATCC BAA-887 / DSM 12427 / ZAS-2)</name>
    <dbReference type="NCBI Taxonomy" id="545694"/>
    <lineage>
        <taxon>Bacteria</taxon>
        <taxon>Pseudomonadati</taxon>
        <taxon>Spirochaetota</taxon>
        <taxon>Spirochaetia</taxon>
        <taxon>Spirochaetales</taxon>
        <taxon>Treponemataceae</taxon>
        <taxon>Treponema</taxon>
    </lineage>
</organism>
<reference evidence="3" key="1">
    <citation type="submission" date="2009-12" db="EMBL/GenBank/DDBJ databases">
        <title>Complete sequence of Treponema primitia strain ZAS-2.</title>
        <authorList>
            <person name="Tetu S.G."/>
            <person name="Matson E."/>
            <person name="Ren Q."/>
            <person name="Seshadri R."/>
            <person name="Elbourne L."/>
            <person name="Hassan K.A."/>
            <person name="Durkin A."/>
            <person name="Radune D."/>
            <person name="Mohamoud Y."/>
            <person name="Shay R."/>
            <person name="Jin S."/>
            <person name="Zhang X."/>
            <person name="Lucey K."/>
            <person name="Ballor N.R."/>
            <person name="Ottesen E."/>
            <person name="Rosenthal R."/>
            <person name="Allen A."/>
            <person name="Leadbetter J.R."/>
            <person name="Paulsen I.T."/>
        </authorList>
    </citation>
    <scope>NUCLEOTIDE SEQUENCE [LARGE SCALE GENOMIC DNA]</scope>
    <source>
        <strain evidence="3">ATCC BAA-887 / DSM 12427 / ZAS-2</strain>
    </source>
</reference>
<sequence length="103" mass="11538">MTKNTRKKSQASEGKTKTKATQEEIDEFPAQISNLIGQVTNSGSGIVGEATRKIKDLAGDESLKPIFKELKEYLKRNGKPSPSSLFNLFDKFSMPRTDREIIF</sequence>
<protein>
    <submittedName>
        <fullName evidence="2">Uncharacterized protein</fullName>
    </submittedName>
</protein>
<dbReference type="KEGG" id="tpi:TREPR_2832"/>
<accession>F5YPV9</accession>
<gene>
    <name evidence="2" type="ordered locus">TREPR_2832</name>
</gene>
<evidence type="ECO:0000313" key="2">
    <source>
        <dbReference type="EMBL" id="AEF84344.1"/>
    </source>
</evidence>
<evidence type="ECO:0000256" key="1">
    <source>
        <dbReference type="SAM" id="MobiDB-lite"/>
    </source>
</evidence>
<dbReference type="EMBL" id="CP001843">
    <property type="protein sequence ID" value="AEF84344.1"/>
    <property type="molecule type" value="Genomic_DNA"/>
</dbReference>
<evidence type="ECO:0000313" key="3">
    <source>
        <dbReference type="Proteomes" id="UP000009223"/>
    </source>
</evidence>
<feature type="region of interest" description="Disordered" evidence="1">
    <location>
        <begin position="1"/>
        <end position="26"/>
    </location>
</feature>
<dbReference type="RefSeq" id="WP_015707404.1">
    <property type="nucleotide sequence ID" value="NC_015578.1"/>
</dbReference>
<keyword evidence="3" id="KW-1185">Reference proteome</keyword>
<dbReference type="Proteomes" id="UP000009223">
    <property type="component" value="Chromosome"/>
</dbReference>
<dbReference type="AlphaFoldDB" id="F5YPV9"/>
<name>F5YPV9_TREPZ</name>
<proteinExistence type="predicted"/>
<reference evidence="2 3" key="2">
    <citation type="journal article" date="2011" name="ISME J.">
        <title>RNA-seq reveals cooperative metabolic interactions between two termite-gut spirochete species in co-culture.</title>
        <authorList>
            <person name="Rosenthal A.Z."/>
            <person name="Matson E.G."/>
            <person name="Eldar A."/>
            <person name="Leadbetter J.R."/>
        </authorList>
    </citation>
    <scope>NUCLEOTIDE SEQUENCE [LARGE SCALE GENOMIC DNA]</scope>
    <source>
        <strain evidence="3">ATCC BAA-887 / DSM 12427 / ZAS-2</strain>
    </source>
</reference>